<accession>A0A8J6Y3W2</accession>
<comment type="caution">
    <text evidence="2">The sequence shown here is derived from an EMBL/GenBank/DDBJ whole genome shotgun (WGS) entry which is preliminary data.</text>
</comment>
<dbReference type="EMBL" id="JACXWA010000049">
    <property type="protein sequence ID" value="MBD3870268.1"/>
    <property type="molecule type" value="Genomic_DNA"/>
</dbReference>
<dbReference type="Gene3D" id="3.60.40.10">
    <property type="entry name" value="PPM-type phosphatase domain"/>
    <property type="match status" value="1"/>
</dbReference>
<organism evidence="2 3">
    <name type="scientific">Candidatus Sulfomarinibacter kjeldsenii</name>
    <dbReference type="NCBI Taxonomy" id="2885994"/>
    <lineage>
        <taxon>Bacteria</taxon>
        <taxon>Pseudomonadati</taxon>
        <taxon>Acidobacteriota</taxon>
        <taxon>Thermoanaerobaculia</taxon>
        <taxon>Thermoanaerobaculales</taxon>
        <taxon>Candidatus Sulfomarinibacteraceae</taxon>
        <taxon>Candidatus Sulfomarinibacter</taxon>
    </lineage>
</organism>
<reference evidence="2 3" key="1">
    <citation type="submission" date="2020-08" db="EMBL/GenBank/DDBJ databases">
        <title>Acidobacteriota in marine sediments use diverse sulfur dissimilation pathways.</title>
        <authorList>
            <person name="Wasmund K."/>
        </authorList>
    </citation>
    <scope>NUCLEOTIDE SEQUENCE [LARGE SCALE GENOMIC DNA]</scope>
    <source>
        <strain evidence="2">MAG AM3-A</strain>
    </source>
</reference>
<dbReference type="SUPFAM" id="SSF81606">
    <property type="entry name" value="PP2C-like"/>
    <property type="match status" value="1"/>
</dbReference>
<dbReference type="AlphaFoldDB" id="A0A8J6Y3W2"/>
<dbReference type="SMART" id="SM00331">
    <property type="entry name" value="PP2C_SIG"/>
    <property type="match status" value="1"/>
</dbReference>
<dbReference type="InterPro" id="IPR036457">
    <property type="entry name" value="PPM-type-like_dom_sf"/>
</dbReference>
<evidence type="ECO:0000313" key="3">
    <source>
        <dbReference type="Proteomes" id="UP000598633"/>
    </source>
</evidence>
<sequence>MIRPCPGEKVSGDAVVIRPLEGGLFAAIVDVLGHGPEAHELALIIGEYLSRYPSSDIAGLMKRLHQHVKGTRGAVVGLCAIDEAAGRAVYAGTGNTVLRCFGKTETRLVSLDGVLGQNMRTPRPQTLELEAGDLIVLYTDGVRDRFTSDDYPSIFHHAPKDVARTIVERFGKDYDDAACIAVRYNA</sequence>
<protein>
    <submittedName>
        <fullName evidence="2">SpoIIE family protein phosphatase</fullName>
    </submittedName>
</protein>
<dbReference type="Pfam" id="PF07228">
    <property type="entry name" value="SpoIIE"/>
    <property type="match status" value="1"/>
</dbReference>
<feature type="domain" description="PPM-type phosphatase" evidence="1">
    <location>
        <begin position="10"/>
        <end position="184"/>
    </location>
</feature>
<dbReference type="Proteomes" id="UP000598633">
    <property type="component" value="Unassembled WGS sequence"/>
</dbReference>
<dbReference type="PANTHER" id="PTHR35801:SF1">
    <property type="entry name" value="PHOSPHOSERINE PHOSPHATASE RSBX"/>
    <property type="match status" value="1"/>
</dbReference>
<name>A0A8J6Y3W2_9BACT</name>
<dbReference type="PANTHER" id="PTHR35801">
    <property type="entry name" value="PHOSPHOSERINE PHOSPHATASE RSBX"/>
    <property type="match status" value="1"/>
</dbReference>
<dbReference type="InterPro" id="IPR001932">
    <property type="entry name" value="PPM-type_phosphatase-like_dom"/>
</dbReference>
<proteinExistence type="predicted"/>
<dbReference type="InterPro" id="IPR039248">
    <property type="entry name" value="Ptase_RsbX"/>
</dbReference>
<gene>
    <name evidence="2" type="ORF">IFJ97_02775</name>
</gene>
<evidence type="ECO:0000313" key="2">
    <source>
        <dbReference type="EMBL" id="MBD3870268.1"/>
    </source>
</evidence>
<evidence type="ECO:0000259" key="1">
    <source>
        <dbReference type="SMART" id="SM00331"/>
    </source>
</evidence>